<dbReference type="EMBL" id="AMQN01013994">
    <property type="status" value="NOT_ANNOTATED_CDS"/>
    <property type="molecule type" value="Genomic_DNA"/>
</dbReference>
<dbReference type="GO" id="GO:0008270">
    <property type="term" value="F:zinc ion binding"/>
    <property type="evidence" value="ECO:0007669"/>
    <property type="project" value="UniProtKB-KW"/>
</dbReference>
<dbReference type="Proteomes" id="UP000014760">
    <property type="component" value="Unassembled WGS sequence"/>
</dbReference>
<dbReference type="EnsemblMetazoa" id="CapteT225358">
    <property type="protein sequence ID" value="CapteP225358"/>
    <property type="gene ID" value="CapteG225358"/>
</dbReference>
<dbReference type="InterPro" id="IPR050952">
    <property type="entry name" value="TRIM-NHL_E3_ligases"/>
</dbReference>
<dbReference type="OrthoDB" id="6105938at2759"/>
<gene>
    <name evidence="1" type="ORF">CAPTEDRAFT_225358</name>
</gene>
<name>R7TBE5_CAPTE</name>
<evidence type="ECO:0000313" key="2">
    <source>
        <dbReference type="EnsemblMetazoa" id="CapteP225358"/>
    </source>
</evidence>
<keyword evidence="3" id="KW-1185">Reference proteome</keyword>
<protein>
    <submittedName>
        <fullName evidence="1 2">Uncharacterized protein</fullName>
    </submittedName>
</protein>
<dbReference type="PANTHER" id="PTHR24104:SF25">
    <property type="entry name" value="PROTEIN LIN-41"/>
    <property type="match status" value="1"/>
</dbReference>
<dbReference type="OMA" id="PHEFIQV"/>
<dbReference type="Gene3D" id="2.120.10.30">
    <property type="entry name" value="TolB, C-terminal domain"/>
    <property type="match status" value="1"/>
</dbReference>
<dbReference type="STRING" id="283909.R7TBE5"/>
<dbReference type="PANTHER" id="PTHR24104">
    <property type="entry name" value="E3 UBIQUITIN-PROTEIN LIGASE NHLRC1-RELATED"/>
    <property type="match status" value="1"/>
</dbReference>
<reference evidence="2" key="3">
    <citation type="submission" date="2015-06" db="UniProtKB">
        <authorList>
            <consortium name="EnsemblMetazoa"/>
        </authorList>
    </citation>
    <scope>IDENTIFICATION</scope>
</reference>
<dbReference type="InterPro" id="IPR011042">
    <property type="entry name" value="6-blade_b-propeller_TolB-like"/>
</dbReference>
<dbReference type="GO" id="GO:0000209">
    <property type="term" value="P:protein polyubiquitination"/>
    <property type="evidence" value="ECO:0007669"/>
    <property type="project" value="TreeGrafter"/>
</dbReference>
<evidence type="ECO:0000313" key="3">
    <source>
        <dbReference type="Proteomes" id="UP000014760"/>
    </source>
</evidence>
<organism evidence="1">
    <name type="scientific">Capitella teleta</name>
    <name type="common">Polychaete worm</name>
    <dbReference type="NCBI Taxonomy" id="283909"/>
    <lineage>
        <taxon>Eukaryota</taxon>
        <taxon>Metazoa</taxon>
        <taxon>Spiralia</taxon>
        <taxon>Lophotrochozoa</taxon>
        <taxon>Annelida</taxon>
        <taxon>Polychaeta</taxon>
        <taxon>Sedentaria</taxon>
        <taxon>Scolecida</taxon>
        <taxon>Capitellidae</taxon>
        <taxon>Capitella</taxon>
    </lineage>
</organism>
<dbReference type="GO" id="GO:0043161">
    <property type="term" value="P:proteasome-mediated ubiquitin-dependent protein catabolic process"/>
    <property type="evidence" value="ECO:0007669"/>
    <property type="project" value="TreeGrafter"/>
</dbReference>
<proteinExistence type="predicted"/>
<evidence type="ECO:0000313" key="1">
    <source>
        <dbReference type="EMBL" id="ELT91063.1"/>
    </source>
</evidence>
<dbReference type="EMBL" id="KB310663">
    <property type="protein sequence ID" value="ELT91063.1"/>
    <property type="molecule type" value="Genomic_DNA"/>
</dbReference>
<dbReference type="AlphaFoldDB" id="R7TBE5"/>
<reference evidence="3" key="1">
    <citation type="submission" date="2012-12" db="EMBL/GenBank/DDBJ databases">
        <authorList>
            <person name="Hellsten U."/>
            <person name="Grimwood J."/>
            <person name="Chapman J.A."/>
            <person name="Shapiro H."/>
            <person name="Aerts A."/>
            <person name="Otillar R.P."/>
            <person name="Terry A.Y."/>
            <person name="Boore J.L."/>
            <person name="Simakov O."/>
            <person name="Marletaz F."/>
            <person name="Cho S.-J."/>
            <person name="Edsinger-Gonzales E."/>
            <person name="Havlak P."/>
            <person name="Kuo D.-H."/>
            <person name="Larsson T."/>
            <person name="Lv J."/>
            <person name="Arendt D."/>
            <person name="Savage R."/>
            <person name="Osoegawa K."/>
            <person name="de Jong P."/>
            <person name="Lindberg D.R."/>
            <person name="Seaver E.C."/>
            <person name="Weisblat D.A."/>
            <person name="Putnam N.H."/>
            <person name="Grigoriev I.V."/>
            <person name="Rokhsar D.S."/>
        </authorList>
    </citation>
    <scope>NUCLEOTIDE SEQUENCE</scope>
    <source>
        <strain evidence="3">I ESC-2004</strain>
    </source>
</reference>
<accession>R7TBE5</accession>
<dbReference type="HOGENOM" id="CLU_696875_0_0_1"/>
<reference evidence="1 3" key="2">
    <citation type="journal article" date="2013" name="Nature">
        <title>Insights into bilaterian evolution from three spiralian genomes.</title>
        <authorList>
            <person name="Simakov O."/>
            <person name="Marletaz F."/>
            <person name="Cho S.J."/>
            <person name="Edsinger-Gonzales E."/>
            <person name="Havlak P."/>
            <person name="Hellsten U."/>
            <person name="Kuo D.H."/>
            <person name="Larsson T."/>
            <person name="Lv J."/>
            <person name="Arendt D."/>
            <person name="Savage R."/>
            <person name="Osoegawa K."/>
            <person name="de Jong P."/>
            <person name="Grimwood J."/>
            <person name="Chapman J.A."/>
            <person name="Shapiro H."/>
            <person name="Aerts A."/>
            <person name="Otillar R.P."/>
            <person name="Terry A.Y."/>
            <person name="Boore J.L."/>
            <person name="Grigoriev I.V."/>
            <person name="Lindberg D.R."/>
            <person name="Seaver E.C."/>
            <person name="Weisblat D.A."/>
            <person name="Putnam N.H."/>
            <person name="Rokhsar D.S."/>
        </authorList>
    </citation>
    <scope>NUCLEOTIDE SEQUENCE</scope>
    <source>
        <strain evidence="1 3">I ESC-2004</strain>
    </source>
</reference>
<dbReference type="GO" id="GO:0061630">
    <property type="term" value="F:ubiquitin protein ligase activity"/>
    <property type="evidence" value="ECO:0007669"/>
    <property type="project" value="TreeGrafter"/>
</dbReference>
<dbReference type="SUPFAM" id="SSF63829">
    <property type="entry name" value="Calcium-dependent phosphotriesterase"/>
    <property type="match status" value="1"/>
</dbReference>
<sequence length="396" mass="44011">MPPSKGRMLGPPRSRMSALNAFQQQKIDFRSIKLAPAKKANSFKSGNFKDLQHNDQLKKLRIPASICKALPSVRRYANSKGFIDTTDSKALKEDAEAEPEILGQKKGRAGYNKYKIKQICEKKFEGMIWNLEFSPAGDVVICSGEGILLCDLELNIKVTLDNIRLAGGVAFLSDHRLVALCRFADTVNIFTSSGAFIRSFPAGTSPMNVSVNSMDEIIVTDIGAKCLRMFRSDGTPIRVIPQEGTNYQMKWPLYLSVMTDDSIIVSDCHQQKVLVFDFKGRFVRHFSLKTCAGNEVLRPHGVCTTIDNDTFIVDNATDSVEVFSREGSYVQTIIPSDKGAKLKPKVLRASEEGLFVVGGMSGMVQLFRFIDDSQPEECFIFKEENTASNAILIDTY</sequence>